<evidence type="ECO:0000313" key="2">
    <source>
        <dbReference type="EMBL" id="MTS28719.1"/>
    </source>
</evidence>
<accession>A0A6I3QTJ1</accession>
<name>A0A6I3QTJ1_9FIRM</name>
<proteinExistence type="predicted"/>
<dbReference type="Proteomes" id="UP000449193">
    <property type="component" value="Unassembled WGS sequence"/>
</dbReference>
<comment type="caution">
    <text evidence="3">The sequence shown here is derived from an EMBL/GenBank/DDBJ whole genome shotgun (WGS) entry which is preliminary data.</text>
</comment>
<dbReference type="Proteomes" id="UP000472755">
    <property type="component" value="Unassembled WGS sequence"/>
</dbReference>
<evidence type="ECO:0000313" key="3">
    <source>
        <dbReference type="EMBL" id="MTS53145.1"/>
    </source>
</evidence>
<dbReference type="RefSeq" id="WP_117473278.1">
    <property type="nucleotide sequence ID" value="NZ_WMZL01000030.1"/>
</dbReference>
<dbReference type="EMBL" id="WMZU01000035">
    <property type="protein sequence ID" value="MTS28719.1"/>
    <property type="molecule type" value="Genomic_DNA"/>
</dbReference>
<gene>
    <name evidence="3" type="ORF">GMD52_16640</name>
    <name evidence="2" type="ORF">GMD59_15705</name>
</gene>
<protein>
    <recommendedName>
        <fullName evidence="6">Glycosyltransferase</fullName>
    </recommendedName>
</protein>
<feature type="coiled-coil region" evidence="1">
    <location>
        <begin position="238"/>
        <end position="265"/>
    </location>
</feature>
<evidence type="ECO:0000313" key="5">
    <source>
        <dbReference type="Proteomes" id="UP000472755"/>
    </source>
</evidence>
<keyword evidence="1" id="KW-0175">Coiled coil</keyword>
<dbReference type="EMBL" id="WMZR01000037">
    <property type="protein sequence ID" value="MTS53145.1"/>
    <property type="molecule type" value="Genomic_DNA"/>
</dbReference>
<sequence>MIYYVGTYRTENIAERDARGSVAEDVKIAYVASAIKKLGQRVTTLSVLSSRKRGFHKRKVCVIDGLETQVFLESFDYPGRVLSKLGVIQRLIALFFYLAIHARRTDRVLVYNTQLFSIPIRLAKCLKGFQLILEVEEVFYLDDRNPVDVRRRVLEDALIAAADRYIFASDLLANRFSVGKDFAVVYGGYTIPPRIAQRRMDGNIHVVYAGGIDSLRRVDYAVKAFGLLPDGFRLHILGKGADQELESLKQEIEKVNCEAGYEKAEYVGCLYGQEYDAYLESCHIGLNMQSIGSSIEDVAYPSKISSYIGRGLTVVSGRLSSVVASPFAVGMQMYNASTPEEIAQAILTCKIQDYDTQTRLVFEAEKRFMAELERILNTGR</sequence>
<evidence type="ECO:0000313" key="4">
    <source>
        <dbReference type="Proteomes" id="UP000449193"/>
    </source>
</evidence>
<organism evidence="3 4">
    <name type="scientific">Ruthenibacterium lactatiformans</name>
    <dbReference type="NCBI Taxonomy" id="1550024"/>
    <lineage>
        <taxon>Bacteria</taxon>
        <taxon>Bacillati</taxon>
        <taxon>Bacillota</taxon>
        <taxon>Clostridia</taxon>
        <taxon>Eubacteriales</taxon>
        <taxon>Oscillospiraceae</taxon>
        <taxon>Ruthenibacterium</taxon>
    </lineage>
</organism>
<evidence type="ECO:0000256" key="1">
    <source>
        <dbReference type="SAM" id="Coils"/>
    </source>
</evidence>
<dbReference type="Gene3D" id="3.40.50.2000">
    <property type="entry name" value="Glycogen Phosphorylase B"/>
    <property type="match status" value="1"/>
</dbReference>
<dbReference type="AlphaFoldDB" id="A0A6I3QTJ1"/>
<reference evidence="4 5" key="1">
    <citation type="journal article" date="2019" name="Nat. Med.">
        <title>A library of human gut bacterial isolates paired with longitudinal multiomics data enables mechanistic microbiome research.</title>
        <authorList>
            <person name="Poyet M."/>
            <person name="Groussin M."/>
            <person name="Gibbons S.M."/>
            <person name="Avila-Pacheco J."/>
            <person name="Jiang X."/>
            <person name="Kearney S.M."/>
            <person name="Perrotta A.R."/>
            <person name="Berdy B."/>
            <person name="Zhao S."/>
            <person name="Lieberman T.D."/>
            <person name="Swanson P.K."/>
            <person name="Smith M."/>
            <person name="Roesemann S."/>
            <person name="Alexander J.E."/>
            <person name="Rich S.A."/>
            <person name="Livny J."/>
            <person name="Vlamakis H."/>
            <person name="Clish C."/>
            <person name="Bullock K."/>
            <person name="Deik A."/>
            <person name="Scott J."/>
            <person name="Pierce K.A."/>
            <person name="Xavier R.J."/>
            <person name="Alm E.J."/>
        </authorList>
    </citation>
    <scope>NUCLEOTIDE SEQUENCE [LARGE SCALE GENOMIC DNA]</scope>
    <source>
        <strain evidence="2 5">BIOML-A4</strain>
        <strain evidence="3 4">BIOML-A7</strain>
    </source>
</reference>
<dbReference type="SUPFAM" id="SSF53756">
    <property type="entry name" value="UDP-Glycosyltransferase/glycogen phosphorylase"/>
    <property type="match status" value="1"/>
</dbReference>
<evidence type="ECO:0008006" key="6">
    <source>
        <dbReference type="Google" id="ProtNLM"/>
    </source>
</evidence>